<dbReference type="AlphaFoldDB" id="A0A292YBE7"/>
<keyword evidence="3" id="KW-0472">Membrane</keyword>
<organism evidence="4 5">
    <name type="scientific">Lebetimonas natsushimae</name>
    <dbReference type="NCBI Taxonomy" id="1936991"/>
    <lineage>
        <taxon>Bacteria</taxon>
        <taxon>Pseudomonadati</taxon>
        <taxon>Campylobacterota</taxon>
        <taxon>Epsilonproteobacteria</taxon>
        <taxon>Nautiliales</taxon>
        <taxon>Nautiliaceae</taxon>
        <taxon>Lebetimonas</taxon>
    </lineage>
</organism>
<evidence type="ECO:0000313" key="4">
    <source>
        <dbReference type="EMBL" id="GAX86853.1"/>
    </source>
</evidence>
<keyword evidence="3" id="KW-1133">Transmembrane helix</keyword>
<dbReference type="GO" id="GO:0016780">
    <property type="term" value="F:phosphotransferase activity, for other substituted phosphate groups"/>
    <property type="evidence" value="ECO:0007669"/>
    <property type="project" value="InterPro"/>
</dbReference>
<evidence type="ECO:0000256" key="3">
    <source>
        <dbReference type="SAM" id="Phobius"/>
    </source>
</evidence>
<accession>A0A292YBE7</accession>
<dbReference type="GO" id="GO:0016020">
    <property type="term" value="C:membrane"/>
    <property type="evidence" value="ECO:0007669"/>
    <property type="project" value="InterPro"/>
</dbReference>
<feature type="transmembrane region" description="Helical" evidence="3">
    <location>
        <begin position="186"/>
        <end position="203"/>
    </location>
</feature>
<dbReference type="InterPro" id="IPR043130">
    <property type="entry name" value="CDP-OH_PTrfase_TM_dom"/>
</dbReference>
<dbReference type="InterPro" id="IPR048254">
    <property type="entry name" value="CDP_ALCOHOL_P_TRANSF_CS"/>
</dbReference>
<keyword evidence="5" id="KW-1185">Reference proteome</keyword>
<dbReference type="InterPro" id="IPR000462">
    <property type="entry name" value="CDP-OH_P_trans"/>
</dbReference>
<gene>
    <name evidence="4" type="ORF">LNAT_P0148</name>
</gene>
<dbReference type="EC" id="2.7.8.34" evidence="4"/>
<dbReference type="EMBL" id="BDME01000001">
    <property type="protein sequence ID" value="GAX86853.1"/>
    <property type="molecule type" value="Genomic_DNA"/>
</dbReference>
<comment type="caution">
    <text evidence="4">The sequence shown here is derived from an EMBL/GenBank/DDBJ whole genome shotgun (WGS) entry which is preliminary data.</text>
</comment>
<sequence length="210" mass="24532">MNKINKKKVIKYSDFISNYFYQQIAFLITSFLVKTKITPNIITLISLFLGIISAILVYLRSPILAIIFLNFSFILDCVDGQLARVKKLESDFGMWLDNVSDRIVENIIILSIGFLYINNTFLIKGVLLLIFLNMLYAYMNDMVIYQGKIYRTLTVKEKIIFSPIYFISRSMIIPLLSLLIIFPSKFVWILNAFYFYGIIFKIYREISGKI</sequence>
<evidence type="ECO:0000256" key="1">
    <source>
        <dbReference type="ARBA" id="ARBA00022679"/>
    </source>
</evidence>
<keyword evidence="4" id="KW-0548">Nucleotidyltransferase</keyword>
<feature type="transmembrane region" description="Helical" evidence="3">
    <location>
        <begin position="39"/>
        <end position="59"/>
    </location>
</feature>
<reference evidence="4 5" key="1">
    <citation type="journal article" date="2017" name="Syst. Appl. Microbiol.">
        <title>Lebetimonas natsushimae sp. nov., a novel strictly anaerobic, moderately thermophilic chemoautotroph isolated from a deep-sea hydrothermal vent polychaete nest in the Mid-Okinawa Trough.</title>
        <authorList>
            <person name="Nagata R."/>
            <person name="Takaki Y."/>
            <person name="Tame A."/>
            <person name="Nunoura T."/>
            <person name="Muto H."/>
            <person name="Mino S."/>
            <person name="Sawayama S."/>
            <person name="Takai K."/>
            <person name="Nakagawa S."/>
        </authorList>
    </citation>
    <scope>NUCLEOTIDE SEQUENCE [LARGE SCALE GENOMIC DNA]</scope>
    <source>
        <strain evidence="4 5">HS1857</strain>
    </source>
</reference>
<evidence type="ECO:0000256" key="2">
    <source>
        <dbReference type="RuleBase" id="RU003750"/>
    </source>
</evidence>
<dbReference type="EC" id="2.7.7.74" evidence="4"/>
<name>A0A292YBE7_9BACT</name>
<keyword evidence="3" id="KW-0812">Transmembrane</keyword>
<dbReference type="Gene3D" id="1.20.120.1760">
    <property type="match status" value="1"/>
</dbReference>
<dbReference type="Pfam" id="PF01066">
    <property type="entry name" value="CDP-OH_P_transf"/>
    <property type="match status" value="1"/>
</dbReference>
<keyword evidence="1 2" id="KW-0808">Transferase</keyword>
<proteinExistence type="inferred from homology"/>
<feature type="transmembrane region" description="Helical" evidence="3">
    <location>
        <begin position="159"/>
        <end position="180"/>
    </location>
</feature>
<dbReference type="GO" id="GO:0016779">
    <property type="term" value="F:nucleotidyltransferase activity"/>
    <property type="evidence" value="ECO:0007669"/>
    <property type="project" value="UniProtKB-KW"/>
</dbReference>
<dbReference type="PROSITE" id="PS00379">
    <property type="entry name" value="CDP_ALCOHOL_P_TRANSF"/>
    <property type="match status" value="1"/>
</dbReference>
<comment type="similarity">
    <text evidence="2">Belongs to the CDP-alcohol phosphatidyltransferase class-I family.</text>
</comment>
<protein>
    <submittedName>
        <fullName evidence="4">1L-myo-inositol 1-phosphate cytidylyltransferase/CDP-L-myo-inositol myo-inositolphosphotransferase</fullName>
        <ecNumber evidence="4">2.7.7.74</ecNumber>
        <ecNumber evidence="4">2.7.8.34</ecNumber>
    </submittedName>
</protein>
<dbReference type="GO" id="GO:0008654">
    <property type="term" value="P:phospholipid biosynthetic process"/>
    <property type="evidence" value="ECO:0007669"/>
    <property type="project" value="InterPro"/>
</dbReference>
<dbReference type="Proteomes" id="UP000217944">
    <property type="component" value="Unassembled WGS sequence"/>
</dbReference>
<evidence type="ECO:0000313" key="5">
    <source>
        <dbReference type="Proteomes" id="UP000217944"/>
    </source>
</evidence>
<feature type="transmembrane region" description="Helical" evidence="3">
    <location>
        <begin position="107"/>
        <end position="138"/>
    </location>
</feature>